<accession>A0A367R6A4</accession>
<gene>
    <name evidence="1" type="ORF">A6769_31925</name>
</gene>
<name>A0A367R6A4_NOSPU</name>
<evidence type="ECO:0000313" key="1">
    <source>
        <dbReference type="EMBL" id="RCJ31064.1"/>
    </source>
</evidence>
<dbReference type="EMBL" id="LXQE01000179">
    <property type="protein sequence ID" value="RCJ31064.1"/>
    <property type="molecule type" value="Genomic_DNA"/>
</dbReference>
<protein>
    <submittedName>
        <fullName evidence="1">Uncharacterized protein</fullName>
    </submittedName>
</protein>
<reference evidence="1 2" key="1">
    <citation type="submission" date="2016-04" db="EMBL/GenBank/DDBJ databases">
        <authorList>
            <person name="Evans L.H."/>
            <person name="Alamgir A."/>
            <person name="Owens N."/>
            <person name="Weber N.D."/>
            <person name="Virtaneva K."/>
            <person name="Barbian K."/>
            <person name="Babar A."/>
            <person name="Rosenke K."/>
        </authorList>
    </citation>
    <scope>NUCLEOTIDE SEQUENCE [LARGE SCALE GENOMIC DNA]</scope>
    <source>
        <strain evidence="1">NIES-2108</strain>
    </source>
</reference>
<evidence type="ECO:0000313" key="2">
    <source>
        <dbReference type="Proteomes" id="UP000252085"/>
    </source>
</evidence>
<sequence>MNINPDEEFEQYLKDPVDPELKALFEEAEACLQRYDAKSKQVKQLSQQMQDMAFSLDLECAEWKYEIYLGNRNDLKDNSN</sequence>
<proteinExistence type="predicted"/>
<organism evidence="1 2">
    <name type="scientific">Nostoc punctiforme NIES-2108</name>
    <dbReference type="NCBI Taxonomy" id="1356359"/>
    <lineage>
        <taxon>Bacteria</taxon>
        <taxon>Bacillati</taxon>
        <taxon>Cyanobacteriota</taxon>
        <taxon>Cyanophyceae</taxon>
        <taxon>Nostocales</taxon>
        <taxon>Nostocaceae</taxon>
        <taxon>Nostoc</taxon>
    </lineage>
</organism>
<dbReference type="AlphaFoldDB" id="A0A367R6A4"/>
<comment type="caution">
    <text evidence="1">The sequence shown here is derived from an EMBL/GenBank/DDBJ whole genome shotgun (WGS) entry which is preliminary data.</text>
</comment>
<dbReference type="Proteomes" id="UP000252085">
    <property type="component" value="Unassembled WGS sequence"/>
</dbReference>